<dbReference type="AlphaFoldDB" id="A0A2Z5FUL4"/>
<accession>A0A2Z5FUL4</accession>
<dbReference type="KEGG" id="abas:ACPOL_1203"/>
<reference evidence="1 2" key="1">
    <citation type="journal article" date="2018" name="Front. Microbiol.">
        <title>Hydrolytic Capabilities as a Key to Environmental Success: Chitinolytic and Cellulolytic Acidobacteria From Acidic Sub-arctic Soils and Boreal Peatlands.</title>
        <authorList>
            <person name="Belova S.E."/>
            <person name="Ravin N.V."/>
            <person name="Pankratov T.A."/>
            <person name="Rakitin A.L."/>
            <person name="Ivanova A.A."/>
            <person name="Beletsky A.V."/>
            <person name="Mardanov A.V."/>
            <person name="Sinninghe Damste J.S."/>
            <person name="Dedysh S.N."/>
        </authorList>
    </citation>
    <scope>NUCLEOTIDE SEQUENCE [LARGE SCALE GENOMIC DNA]</scope>
    <source>
        <strain evidence="1 2">SBC82</strain>
    </source>
</reference>
<gene>
    <name evidence="1" type="ORF">ACPOL_1203</name>
</gene>
<evidence type="ECO:0000313" key="1">
    <source>
        <dbReference type="EMBL" id="AXC10551.1"/>
    </source>
</evidence>
<dbReference type="EMBL" id="CP030840">
    <property type="protein sequence ID" value="AXC10551.1"/>
    <property type="molecule type" value="Genomic_DNA"/>
</dbReference>
<name>A0A2Z5FUL4_9BACT</name>
<proteinExistence type="predicted"/>
<sequence>MECPSHIGKNLPHCFINFIDACATFVNSGQDGSILLRRRRSGLNSIARNYFTAASKGHIPT</sequence>
<evidence type="ECO:0000313" key="2">
    <source>
        <dbReference type="Proteomes" id="UP000253606"/>
    </source>
</evidence>
<dbReference type="Proteomes" id="UP000253606">
    <property type="component" value="Chromosome"/>
</dbReference>
<organism evidence="1 2">
    <name type="scientific">Acidisarcina polymorpha</name>
    <dbReference type="NCBI Taxonomy" id="2211140"/>
    <lineage>
        <taxon>Bacteria</taxon>
        <taxon>Pseudomonadati</taxon>
        <taxon>Acidobacteriota</taxon>
        <taxon>Terriglobia</taxon>
        <taxon>Terriglobales</taxon>
        <taxon>Acidobacteriaceae</taxon>
        <taxon>Acidisarcina</taxon>
    </lineage>
</organism>
<protein>
    <submittedName>
        <fullName evidence="1">Uncharacterized protein</fullName>
    </submittedName>
</protein>
<keyword evidence="2" id="KW-1185">Reference proteome</keyword>